<reference evidence="1 2" key="1">
    <citation type="journal article" date="2013" name="Curr. Biol.">
        <title>The Genome of the Foraminiferan Reticulomyxa filosa.</title>
        <authorList>
            <person name="Glockner G."/>
            <person name="Hulsmann N."/>
            <person name="Schleicher M."/>
            <person name="Noegel A.A."/>
            <person name="Eichinger L."/>
            <person name="Gallinger C."/>
            <person name="Pawlowski J."/>
            <person name="Sierra R."/>
            <person name="Euteneuer U."/>
            <person name="Pillet L."/>
            <person name="Moustafa A."/>
            <person name="Platzer M."/>
            <person name="Groth M."/>
            <person name="Szafranski K."/>
            <person name="Schliwa M."/>
        </authorList>
    </citation>
    <scope>NUCLEOTIDE SEQUENCE [LARGE SCALE GENOMIC DNA]</scope>
</reference>
<evidence type="ECO:0000313" key="2">
    <source>
        <dbReference type="Proteomes" id="UP000023152"/>
    </source>
</evidence>
<accession>X6M700</accession>
<dbReference type="EMBL" id="ASPP01024687">
    <property type="protein sequence ID" value="ETO08800.1"/>
    <property type="molecule type" value="Genomic_DNA"/>
</dbReference>
<organism evidence="1 2">
    <name type="scientific">Reticulomyxa filosa</name>
    <dbReference type="NCBI Taxonomy" id="46433"/>
    <lineage>
        <taxon>Eukaryota</taxon>
        <taxon>Sar</taxon>
        <taxon>Rhizaria</taxon>
        <taxon>Retaria</taxon>
        <taxon>Foraminifera</taxon>
        <taxon>Monothalamids</taxon>
        <taxon>Reticulomyxidae</taxon>
        <taxon>Reticulomyxa</taxon>
    </lineage>
</organism>
<sequence>NVAIQTSNKQIADRIITFTNMQGLKAKKCAIVSWRNSISSMYAKERALHNMNVHLANSFIVTMQFRRVRLCSFKHILLLCVPNFETQINKIKKVLCCDKHFANGDNGQDLFDNFQMRKQVIVYQFREKALLFQQKKSKCLNTFKAFHQWRIVSQAHVLKHLQSLNKKKGLSRFLYTFQIINRMVEQAAKTKAYAKNGFYLA</sequence>
<protein>
    <submittedName>
        <fullName evidence="1">Uncharacterized protein</fullName>
    </submittedName>
</protein>
<feature type="non-terminal residue" evidence="1">
    <location>
        <position position="1"/>
    </location>
</feature>
<name>X6M700_RETFI</name>
<dbReference type="AlphaFoldDB" id="X6M700"/>
<gene>
    <name evidence="1" type="ORF">RFI_28587</name>
</gene>
<proteinExistence type="predicted"/>
<comment type="caution">
    <text evidence="1">The sequence shown here is derived from an EMBL/GenBank/DDBJ whole genome shotgun (WGS) entry which is preliminary data.</text>
</comment>
<dbReference type="Proteomes" id="UP000023152">
    <property type="component" value="Unassembled WGS sequence"/>
</dbReference>
<keyword evidence="2" id="KW-1185">Reference proteome</keyword>
<evidence type="ECO:0000313" key="1">
    <source>
        <dbReference type="EMBL" id="ETO08800.1"/>
    </source>
</evidence>